<dbReference type="InterPro" id="IPR005546">
    <property type="entry name" value="Autotransporte_beta"/>
</dbReference>
<feature type="chain" id="PRO_5004296603" evidence="1">
    <location>
        <begin position="25"/>
        <end position="378"/>
    </location>
</feature>
<feature type="domain" description="Autotransporter" evidence="2">
    <location>
        <begin position="66"/>
        <end position="378"/>
    </location>
</feature>
<reference evidence="3 4" key="1">
    <citation type="journal article" date="2003" name="Nucleic Acids Res.">
        <title>Genome sequence of Chlamydophila caviae (Chlamydia psittaci GPIC): examining the role of niche-specific genes in the evolution of the Chlamydiaceae.</title>
        <authorList>
            <person name="Read T.D."/>
            <person name="Myers G.S.A."/>
            <person name="Brunham R.C."/>
            <person name="Nelson W.C."/>
            <person name="Paulsen I.T."/>
            <person name="Heidelberg J.F."/>
            <person name="Holtzapple E.K."/>
            <person name="Khouri H.M."/>
            <person name="Federova N.B."/>
            <person name="Carty H.A."/>
            <person name="Umayam L.A."/>
            <person name="Haft D.H."/>
            <person name="Peterson J.D."/>
            <person name="Beanan M.J."/>
            <person name="White O."/>
            <person name="Salzberg S.L."/>
            <person name="Hsia R.-C."/>
            <person name="McClarty G."/>
            <person name="Rank R.G."/>
            <person name="Bavoil P.M."/>
            <person name="Fraser C.M."/>
        </authorList>
    </citation>
    <scope>NUCLEOTIDE SEQUENCE [LARGE SCALE GENOMIC DNA]</scope>
    <source>
        <strain evidence="4">ATCC VR-813 / DSM 19441 / 03DC25 / GPIC</strain>
    </source>
</reference>
<feature type="signal peptide" evidence="1">
    <location>
        <begin position="1"/>
        <end position="24"/>
    </location>
</feature>
<evidence type="ECO:0000256" key="1">
    <source>
        <dbReference type="SAM" id="SignalP"/>
    </source>
</evidence>
<dbReference type="InterPro" id="IPR036709">
    <property type="entry name" value="Autotransporte_beta_dom_sf"/>
</dbReference>
<proteinExistence type="predicted"/>
<dbReference type="RefSeq" id="WP_011006244.1">
    <property type="nucleotide sequence ID" value="NC_003361.3"/>
</dbReference>
<dbReference type="PROSITE" id="PS51208">
    <property type="entry name" value="AUTOTRANSPORTER"/>
    <property type="match status" value="1"/>
</dbReference>
<dbReference type="EMBL" id="AE015925">
    <property type="protein sequence ID" value="AAP05026.1"/>
    <property type="molecule type" value="Genomic_DNA"/>
</dbReference>
<dbReference type="Pfam" id="PF03797">
    <property type="entry name" value="Autotransporter"/>
    <property type="match status" value="1"/>
</dbReference>
<dbReference type="SMART" id="SM00869">
    <property type="entry name" value="Autotransporter"/>
    <property type="match status" value="1"/>
</dbReference>
<dbReference type="OrthoDB" id="16673at2"/>
<dbReference type="Proteomes" id="UP000002193">
    <property type="component" value="Chromosome"/>
</dbReference>
<dbReference type="Gene3D" id="2.40.128.130">
    <property type="entry name" value="Autotransporter beta-domain"/>
    <property type="match status" value="1"/>
</dbReference>
<dbReference type="AlphaFoldDB" id="Q823X8"/>
<name>Q823X8_CHLCV</name>
<accession>Q823X8</accession>
<organism evidence="3 4">
    <name type="scientific">Chlamydia caviae (strain ATCC VR-813 / DSM 19441 / 03DC25 / GPIC)</name>
    <name type="common">Chlamydophila caviae</name>
    <dbReference type="NCBI Taxonomy" id="227941"/>
    <lineage>
        <taxon>Bacteria</taxon>
        <taxon>Pseudomonadati</taxon>
        <taxon>Chlamydiota</taxon>
        <taxon>Chlamydiia</taxon>
        <taxon>Chlamydiales</taxon>
        <taxon>Chlamydiaceae</taxon>
        <taxon>Chlamydia/Chlamydophila group</taxon>
        <taxon>Chlamydia</taxon>
    </lineage>
</organism>
<keyword evidence="1" id="KW-0732">Signal</keyword>
<evidence type="ECO:0000313" key="4">
    <source>
        <dbReference type="Proteomes" id="UP000002193"/>
    </source>
</evidence>
<gene>
    <name evidence="3" type="ordered locus">CCA_00275</name>
</gene>
<evidence type="ECO:0000259" key="2">
    <source>
        <dbReference type="PROSITE" id="PS51208"/>
    </source>
</evidence>
<dbReference type="SUPFAM" id="SSF103515">
    <property type="entry name" value="Autotransporter"/>
    <property type="match status" value="1"/>
</dbReference>
<keyword evidence="4" id="KW-1185">Reference proteome</keyword>
<dbReference type="KEGG" id="cca:CCA_00275"/>
<dbReference type="HOGENOM" id="CLU_777784_0_0_0"/>
<sequence length="378" mass="42132">MGSKLTKYLTSVSLTLALFGNVYADDATPITTHPTTKETDTKIDTQADIKVETQTEKPETKTDRKGDFVANIFWQSAYATTSGMNISRVCLDSLNNNSFYFDIEGGALGLCLYQKNMAEKAGFHMDGAGYYTELSVGSPSFYKLGFKFASQKTNAKANIGHDEVASDYLSFGSYWEVHLFKGKFILAGNGLYSRGLHYLNHTHRKLLGACCASFESQTIGSALSFYFPLKAIKNDRLTVMPFFRLQAVLSRHDPFTEQGARVRTFSGSPKFDEFLDTSLPFGLHSQLAFHGRFPSIWELEVAYKPSTQRQLPVVSSKLVADDGTWVSTPTNVSRRAVSVNLRNETQVLKYLNMHVDYQCDLSSSTRSHYLLAGGKLSF</sequence>
<evidence type="ECO:0000313" key="3">
    <source>
        <dbReference type="EMBL" id="AAP05026.1"/>
    </source>
</evidence>
<dbReference type="STRING" id="227941.CCA_00275"/>
<dbReference type="eggNOG" id="COG3210">
    <property type="taxonomic scope" value="Bacteria"/>
</dbReference>
<protein>
    <submittedName>
        <fullName evidence="3">Polymorphic outer membrane protein E/F family protein, putative</fullName>
    </submittedName>
</protein>